<comment type="similarity">
    <text evidence="2 9">Belongs to the glycosyl hydrolase 28 family.</text>
</comment>
<dbReference type="EMBL" id="KQ964262">
    <property type="protein sequence ID" value="KXJ87430.1"/>
    <property type="molecule type" value="Genomic_DNA"/>
</dbReference>
<proteinExistence type="inferred from homology"/>
<organism evidence="11 12">
    <name type="scientific">Microdochium bolleyi</name>
    <dbReference type="NCBI Taxonomy" id="196109"/>
    <lineage>
        <taxon>Eukaryota</taxon>
        <taxon>Fungi</taxon>
        <taxon>Dikarya</taxon>
        <taxon>Ascomycota</taxon>
        <taxon>Pezizomycotina</taxon>
        <taxon>Sordariomycetes</taxon>
        <taxon>Xylariomycetidae</taxon>
        <taxon>Xylariales</taxon>
        <taxon>Microdochiaceae</taxon>
        <taxon>Microdochium</taxon>
    </lineage>
</organism>
<dbReference type="AlphaFoldDB" id="A0A136IR69"/>
<dbReference type="Pfam" id="PF00295">
    <property type="entry name" value="Glyco_hydro_28"/>
    <property type="match status" value="1"/>
</dbReference>
<name>A0A136IR69_9PEZI</name>
<keyword evidence="4 10" id="KW-0732">Signal</keyword>
<evidence type="ECO:0000256" key="5">
    <source>
        <dbReference type="ARBA" id="ARBA00022801"/>
    </source>
</evidence>
<evidence type="ECO:0000256" key="8">
    <source>
        <dbReference type="ARBA" id="ARBA00023316"/>
    </source>
</evidence>
<gene>
    <name evidence="11" type="ORF">Micbo1qcDRAFT_151855</name>
</gene>
<dbReference type="GO" id="GO:0005975">
    <property type="term" value="P:carbohydrate metabolic process"/>
    <property type="evidence" value="ECO:0007669"/>
    <property type="project" value="InterPro"/>
</dbReference>
<dbReference type="SUPFAM" id="SSF51126">
    <property type="entry name" value="Pectin lyase-like"/>
    <property type="match status" value="1"/>
</dbReference>
<comment type="subcellular location">
    <subcellularLocation>
        <location evidence="1">Secreted</location>
    </subcellularLocation>
</comment>
<dbReference type="InterPro" id="IPR011050">
    <property type="entry name" value="Pectin_lyase_fold/virulence"/>
</dbReference>
<keyword evidence="8" id="KW-0961">Cell wall biogenesis/degradation</keyword>
<dbReference type="GO" id="GO:0071555">
    <property type="term" value="P:cell wall organization"/>
    <property type="evidence" value="ECO:0007669"/>
    <property type="project" value="UniProtKB-KW"/>
</dbReference>
<dbReference type="Gene3D" id="2.160.20.10">
    <property type="entry name" value="Single-stranded right-handed beta-helix, Pectin lyase-like"/>
    <property type="match status" value="1"/>
</dbReference>
<dbReference type="GO" id="GO:0004650">
    <property type="term" value="F:polygalacturonase activity"/>
    <property type="evidence" value="ECO:0007669"/>
    <property type="project" value="InterPro"/>
</dbReference>
<feature type="signal peptide" evidence="10">
    <location>
        <begin position="1"/>
        <end position="21"/>
    </location>
</feature>
<keyword evidence="12" id="KW-1185">Reference proteome</keyword>
<evidence type="ECO:0000313" key="11">
    <source>
        <dbReference type="EMBL" id="KXJ87430.1"/>
    </source>
</evidence>
<keyword evidence="7 9" id="KW-0326">Glycosidase</keyword>
<reference evidence="12" key="1">
    <citation type="submission" date="2016-02" db="EMBL/GenBank/DDBJ databases">
        <title>Draft genome sequence of Microdochium bolleyi, a fungal endophyte of beachgrass.</title>
        <authorList>
            <consortium name="DOE Joint Genome Institute"/>
            <person name="David A.S."/>
            <person name="May G."/>
            <person name="Haridas S."/>
            <person name="Lim J."/>
            <person name="Wang M."/>
            <person name="Labutti K."/>
            <person name="Lipzen A."/>
            <person name="Barry K."/>
            <person name="Grigoriev I.V."/>
        </authorList>
    </citation>
    <scope>NUCLEOTIDE SEQUENCE [LARGE SCALE GENOMIC DNA]</scope>
    <source>
        <strain evidence="12">J235TASD1</strain>
    </source>
</reference>
<dbReference type="STRING" id="196109.A0A136IR69"/>
<accession>A0A136IR69</accession>
<sequence length="491" mass="52510">MRLATLTSLAVGLALSPLTTALYGTEFEPKKTCEIAAAGDPAVDDAPAIRTAFQSCSKDARVVFADKTYHINSVLDIRNLKNVKIDVHGTLLWSTDIDYWLANSMPMGYQNQSTAMILGGDNVHLEGFGKGTFDGNGDAWYLWIDKKHNKSNWPGRPHQITFNNMTNSRIENLSFLRSQMWTMTLIYSQYVDLNNIFVNNTGNHVQSFNNDGADTVYSSHINFDRWTVYNGDDSIALKANSTDISITNSAFYDGSGIALGSIGQFRDVYETIERVRIENVTVHNCIHAAWVKTWTNDQNGYAPNGGGGGLGFASNITIKNVTATRLRGGAFTISQCTRFSGAPGDGNCTNSKFRISDINIDGIRGTSRSPVVTSLQCSAVAPCEDISIRNVDITLLPETTGKNATEYLCGNARDLSGFNCTGTPCVRGTAIGECSSAGGIGAMLPNPPKGIAGGSSSGGAGGSSTGAGNTLRIMMSGYTLAAILAGIWVAF</sequence>
<dbReference type="InterPro" id="IPR012334">
    <property type="entry name" value="Pectin_lyas_fold"/>
</dbReference>
<evidence type="ECO:0000256" key="9">
    <source>
        <dbReference type="RuleBase" id="RU361169"/>
    </source>
</evidence>
<evidence type="ECO:0000256" key="7">
    <source>
        <dbReference type="ARBA" id="ARBA00023295"/>
    </source>
</evidence>
<evidence type="ECO:0000256" key="6">
    <source>
        <dbReference type="ARBA" id="ARBA00023180"/>
    </source>
</evidence>
<dbReference type="Proteomes" id="UP000070501">
    <property type="component" value="Unassembled WGS sequence"/>
</dbReference>
<protein>
    <submittedName>
        <fullName evidence="11">Galacturan 1,4-alpha-galacturonidase B</fullName>
    </submittedName>
</protein>
<evidence type="ECO:0000256" key="1">
    <source>
        <dbReference type="ARBA" id="ARBA00004613"/>
    </source>
</evidence>
<evidence type="ECO:0000256" key="2">
    <source>
        <dbReference type="ARBA" id="ARBA00008834"/>
    </source>
</evidence>
<dbReference type="OrthoDB" id="187139at2759"/>
<dbReference type="InParanoid" id="A0A136IR69"/>
<keyword evidence="3" id="KW-0964">Secreted</keyword>
<evidence type="ECO:0000256" key="3">
    <source>
        <dbReference type="ARBA" id="ARBA00022525"/>
    </source>
</evidence>
<feature type="chain" id="PRO_5007292987" evidence="10">
    <location>
        <begin position="22"/>
        <end position="491"/>
    </location>
</feature>
<dbReference type="PANTHER" id="PTHR31736:SF8">
    <property type="entry name" value="PUTATIVE (AFU_ORTHOLOGUE AFUA_7G06410)-RELATED"/>
    <property type="match status" value="1"/>
</dbReference>
<dbReference type="GO" id="GO:0005576">
    <property type="term" value="C:extracellular region"/>
    <property type="evidence" value="ECO:0007669"/>
    <property type="project" value="UniProtKB-SubCell"/>
</dbReference>
<evidence type="ECO:0000313" key="12">
    <source>
        <dbReference type="Proteomes" id="UP000070501"/>
    </source>
</evidence>
<keyword evidence="5 9" id="KW-0378">Hydrolase</keyword>
<keyword evidence="6" id="KW-0325">Glycoprotein</keyword>
<dbReference type="InterPro" id="IPR000743">
    <property type="entry name" value="Glyco_hydro_28"/>
</dbReference>
<evidence type="ECO:0000256" key="10">
    <source>
        <dbReference type="SAM" id="SignalP"/>
    </source>
</evidence>
<dbReference type="PANTHER" id="PTHR31736">
    <property type="match status" value="1"/>
</dbReference>
<evidence type="ECO:0000256" key="4">
    <source>
        <dbReference type="ARBA" id="ARBA00022729"/>
    </source>
</evidence>